<protein>
    <submittedName>
        <fullName evidence="2">Cytochrome P450</fullName>
    </submittedName>
</protein>
<keyword evidence="1" id="KW-0472">Membrane</keyword>
<organism evidence="2 3">
    <name type="scientific">Macrophomina phaseolina (strain MS6)</name>
    <name type="common">Charcoal rot fungus</name>
    <dbReference type="NCBI Taxonomy" id="1126212"/>
    <lineage>
        <taxon>Eukaryota</taxon>
        <taxon>Fungi</taxon>
        <taxon>Dikarya</taxon>
        <taxon>Ascomycota</taxon>
        <taxon>Pezizomycotina</taxon>
        <taxon>Dothideomycetes</taxon>
        <taxon>Dothideomycetes incertae sedis</taxon>
        <taxon>Botryosphaeriales</taxon>
        <taxon>Botryosphaeriaceae</taxon>
        <taxon>Macrophomina</taxon>
    </lineage>
</organism>
<evidence type="ECO:0000313" key="2">
    <source>
        <dbReference type="EMBL" id="EKG14273.1"/>
    </source>
</evidence>
<dbReference type="InParanoid" id="K2RI27"/>
<dbReference type="EMBL" id="AHHD01000362">
    <property type="protein sequence ID" value="EKG14273.1"/>
    <property type="molecule type" value="Genomic_DNA"/>
</dbReference>
<accession>K2RI27</accession>
<keyword evidence="1" id="KW-1133">Transmembrane helix</keyword>
<dbReference type="STRING" id="1126212.K2RI27"/>
<dbReference type="GO" id="GO:0020037">
    <property type="term" value="F:heme binding"/>
    <property type="evidence" value="ECO:0007669"/>
    <property type="project" value="InterPro"/>
</dbReference>
<dbReference type="Proteomes" id="UP000007129">
    <property type="component" value="Unassembled WGS sequence"/>
</dbReference>
<dbReference type="PANTHER" id="PTHR24305">
    <property type="entry name" value="CYTOCHROME P450"/>
    <property type="match status" value="1"/>
</dbReference>
<keyword evidence="1" id="KW-0812">Transmembrane</keyword>
<dbReference type="VEuPathDB" id="FungiDB:MPH_08563"/>
<dbReference type="GO" id="GO:0016705">
    <property type="term" value="F:oxidoreductase activity, acting on paired donors, with incorporation or reduction of molecular oxygen"/>
    <property type="evidence" value="ECO:0007669"/>
    <property type="project" value="InterPro"/>
</dbReference>
<dbReference type="PANTHER" id="PTHR24305:SF190">
    <property type="entry name" value="P450, PUTATIVE (EUROFUNG)-RELATED"/>
    <property type="match status" value="1"/>
</dbReference>
<dbReference type="SUPFAM" id="SSF48264">
    <property type="entry name" value="Cytochrome P450"/>
    <property type="match status" value="1"/>
</dbReference>
<evidence type="ECO:0000313" key="3">
    <source>
        <dbReference type="Proteomes" id="UP000007129"/>
    </source>
</evidence>
<sequence length="247" mass="28756">MEDHPASRTNFVTFSLNDTMANIKSIIGDHSFSSHHFSSIPVPNWINKLSMRSYSRLLPLLGAVIVEYWFLPFLYGLLISPTRKVPGPFWARVTRWFEFRLLLRGDSNFEYIRLHKKHGPVVRLGPNRYSFSETADVKTIYDLGGKFFKTEYYEPLSSPNPDQRNIFTIRDANMHKERRRKVASLYSMSTMVSYEDAVNEMTKVCLQKLRQFAAEGTLRSLPTFMQYYAFDVIGMITVRLFEIGCYA</sequence>
<reference evidence="2 3" key="1">
    <citation type="journal article" date="2012" name="BMC Genomics">
        <title>Tools to kill: Genome of one of the most destructive plant pathogenic fungi Macrophomina phaseolina.</title>
        <authorList>
            <person name="Islam M.S."/>
            <person name="Haque M.S."/>
            <person name="Islam M.M."/>
            <person name="Emdad E.M."/>
            <person name="Halim A."/>
            <person name="Hossen Q.M.M."/>
            <person name="Hossain M.Z."/>
            <person name="Ahmed B."/>
            <person name="Rahim S."/>
            <person name="Rahman M.S."/>
            <person name="Alam M.M."/>
            <person name="Hou S."/>
            <person name="Wan X."/>
            <person name="Saito J.A."/>
            <person name="Alam M."/>
        </authorList>
    </citation>
    <scope>NUCLEOTIDE SEQUENCE [LARGE SCALE GENOMIC DNA]</scope>
    <source>
        <strain evidence="2 3">MS6</strain>
    </source>
</reference>
<dbReference type="InterPro" id="IPR050121">
    <property type="entry name" value="Cytochrome_P450_monoxygenase"/>
</dbReference>
<dbReference type="InterPro" id="IPR036396">
    <property type="entry name" value="Cyt_P450_sf"/>
</dbReference>
<dbReference type="Pfam" id="PF00067">
    <property type="entry name" value="p450"/>
    <property type="match status" value="1"/>
</dbReference>
<dbReference type="Gene3D" id="1.10.630.10">
    <property type="entry name" value="Cytochrome P450"/>
    <property type="match status" value="1"/>
</dbReference>
<dbReference type="eggNOG" id="KOG0158">
    <property type="taxonomic scope" value="Eukaryota"/>
</dbReference>
<dbReference type="AlphaFoldDB" id="K2RI27"/>
<dbReference type="GO" id="GO:0005506">
    <property type="term" value="F:iron ion binding"/>
    <property type="evidence" value="ECO:0007669"/>
    <property type="project" value="InterPro"/>
</dbReference>
<dbReference type="InterPro" id="IPR001128">
    <property type="entry name" value="Cyt_P450"/>
</dbReference>
<dbReference type="OrthoDB" id="3934656at2759"/>
<gene>
    <name evidence="2" type="ORF">MPH_08563</name>
</gene>
<dbReference type="HOGENOM" id="CLU_1124737_0_0_1"/>
<name>K2RI27_MACPH</name>
<feature type="transmembrane region" description="Helical" evidence="1">
    <location>
        <begin position="57"/>
        <end position="78"/>
    </location>
</feature>
<evidence type="ECO:0000256" key="1">
    <source>
        <dbReference type="SAM" id="Phobius"/>
    </source>
</evidence>
<proteinExistence type="predicted"/>
<dbReference type="GO" id="GO:0004497">
    <property type="term" value="F:monooxygenase activity"/>
    <property type="evidence" value="ECO:0007669"/>
    <property type="project" value="InterPro"/>
</dbReference>
<comment type="caution">
    <text evidence="2">The sequence shown here is derived from an EMBL/GenBank/DDBJ whole genome shotgun (WGS) entry which is preliminary data.</text>
</comment>